<protein>
    <submittedName>
        <fullName evidence="2">Unnamed protein product</fullName>
    </submittedName>
</protein>
<proteinExistence type="predicted"/>
<feature type="region of interest" description="Disordered" evidence="1">
    <location>
        <begin position="300"/>
        <end position="374"/>
    </location>
</feature>
<dbReference type="EMBL" id="BSXU01012447">
    <property type="protein sequence ID" value="GME77205.1"/>
    <property type="molecule type" value="Genomic_DNA"/>
</dbReference>
<reference evidence="2" key="1">
    <citation type="submission" date="2023-04" db="EMBL/GenBank/DDBJ databases">
        <title>Ambrosiozyma monospora NBRC 1965.</title>
        <authorList>
            <person name="Ichikawa N."/>
            <person name="Sato H."/>
            <person name="Tonouchi N."/>
        </authorList>
    </citation>
    <scope>NUCLEOTIDE SEQUENCE</scope>
    <source>
        <strain evidence="2">NBRC 1965</strain>
    </source>
</reference>
<dbReference type="AlphaFoldDB" id="A0A9W6WJH3"/>
<accession>A0A9W6WJH3</accession>
<dbReference type="OrthoDB" id="3993345at2759"/>
<comment type="caution">
    <text evidence="2">The sequence shown here is derived from an EMBL/GenBank/DDBJ whole genome shotgun (WGS) entry which is preliminary data.</text>
</comment>
<keyword evidence="3" id="KW-1185">Reference proteome</keyword>
<evidence type="ECO:0000313" key="2">
    <source>
        <dbReference type="EMBL" id="GME77205.1"/>
    </source>
</evidence>
<dbReference type="Proteomes" id="UP001165063">
    <property type="component" value="Unassembled WGS sequence"/>
</dbReference>
<gene>
    <name evidence="2" type="ORF">Amon01_000961300</name>
</gene>
<name>A0A9W6WJH3_AMBMO</name>
<sequence length="374" mass="42389">MKTRHLVEHIGSQKQETYDLSSITAEIDAEMGHSTTTAVAGAVVPYVTYDSFPEFKIYSDATDLALMDLTHKYNDLHHEFKTQQQQLSQSQFQPQPQLHTNPQNITQKELTQFQTQNEKWIFNWFSVLYGLFNADVTQLQTQLYGLNNITALSKLEETGQYVKDEASFVEGFVVQCKETCLSLLKELSLLLFEFYLLDSGSGEDGPELDQEKIMSECERRINDTVLGIFVSFRKTVQGSELDEKDKSDLKLIVGGFEEKLKGDLGLVVRNFNAVFKRNIDDFYVVFGAIKELKEQWGNVNDKDLNQSSGSDEDGNEFGDDRSVISVHSTSDYEREGDGDSSDNTSWSFDHESSSNSGSDSSVYKPLKLVEKRRS</sequence>
<organism evidence="2 3">
    <name type="scientific">Ambrosiozyma monospora</name>
    <name type="common">Yeast</name>
    <name type="synonym">Endomycopsis monosporus</name>
    <dbReference type="NCBI Taxonomy" id="43982"/>
    <lineage>
        <taxon>Eukaryota</taxon>
        <taxon>Fungi</taxon>
        <taxon>Dikarya</taxon>
        <taxon>Ascomycota</taxon>
        <taxon>Saccharomycotina</taxon>
        <taxon>Pichiomycetes</taxon>
        <taxon>Pichiales</taxon>
        <taxon>Pichiaceae</taxon>
        <taxon>Ambrosiozyma</taxon>
    </lineage>
</organism>
<evidence type="ECO:0000313" key="3">
    <source>
        <dbReference type="Proteomes" id="UP001165063"/>
    </source>
</evidence>
<evidence type="ECO:0000256" key="1">
    <source>
        <dbReference type="SAM" id="MobiDB-lite"/>
    </source>
</evidence>